<protein>
    <submittedName>
        <fullName evidence="4">Glutaredoxin family protein</fullName>
    </submittedName>
</protein>
<dbReference type="Proteomes" id="UP000637632">
    <property type="component" value="Unassembled WGS sequence"/>
</dbReference>
<dbReference type="SUPFAM" id="SSF52833">
    <property type="entry name" value="Thioredoxin-like"/>
    <property type="match status" value="1"/>
</dbReference>
<dbReference type="InterPro" id="IPR036249">
    <property type="entry name" value="Thioredoxin-like_sf"/>
</dbReference>
<dbReference type="Gene3D" id="3.40.30.10">
    <property type="entry name" value="Glutaredoxin"/>
    <property type="match status" value="1"/>
</dbReference>
<keyword evidence="1" id="KW-0732">Signal</keyword>
<gene>
    <name evidence="4" type="ORF">H8K26_10730</name>
</gene>
<proteinExistence type="predicted"/>
<dbReference type="Pfam" id="PF13511">
    <property type="entry name" value="DUF4124"/>
    <property type="match status" value="1"/>
</dbReference>
<dbReference type="InterPro" id="IPR002109">
    <property type="entry name" value="Glutaredoxin"/>
</dbReference>
<feature type="signal peptide" evidence="1">
    <location>
        <begin position="1"/>
        <end position="19"/>
    </location>
</feature>
<organism evidence="4 5">
    <name type="scientific">Undibacterium aquatile</name>
    <dbReference type="NCBI Taxonomy" id="1537398"/>
    <lineage>
        <taxon>Bacteria</taxon>
        <taxon>Pseudomonadati</taxon>
        <taxon>Pseudomonadota</taxon>
        <taxon>Betaproteobacteria</taxon>
        <taxon>Burkholderiales</taxon>
        <taxon>Oxalobacteraceae</taxon>
        <taxon>Undibacterium</taxon>
    </lineage>
</organism>
<dbReference type="InterPro" id="IPR025392">
    <property type="entry name" value="DUF4124"/>
</dbReference>
<evidence type="ECO:0000313" key="4">
    <source>
        <dbReference type="EMBL" id="MBC3811918.1"/>
    </source>
</evidence>
<reference evidence="4 5" key="1">
    <citation type="submission" date="2020-08" db="EMBL/GenBank/DDBJ databases">
        <title>Novel species isolated from subtropical streams in China.</title>
        <authorList>
            <person name="Lu H."/>
        </authorList>
    </citation>
    <scope>NUCLEOTIDE SEQUENCE [LARGE SCALE GENOMIC DNA]</scope>
    <source>
        <strain evidence="4 5">CCTCC AB 2015119</strain>
    </source>
</reference>
<keyword evidence="5" id="KW-1185">Reference proteome</keyword>
<feature type="chain" id="PRO_5046461909" evidence="1">
    <location>
        <begin position="20"/>
        <end position="164"/>
    </location>
</feature>
<feature type="domain" description="Glutaredoxin" evidence="2">
    <location>
        <begin position="91"/>
        <end position="126"/>
    </location>
</feature>
<feature type="domain" description="DUF4124" evidence="3">
    <location>
        <begin position="12"/>
        <end position="60"/>
    </location>
</feature>
<evidence type="ECO:0000259" key="2">
    <source>
        <dbReference type="Pfam" id="PF00462"/>
    </source>
</evidence>
<dbReference type="CDD" id="cd02976">
    <property type="entry name" value="NrdH"/>
    <property type="match status" value="1"/>
</dbReference>
<dbReference type="PANTHER" id="PTHR34386:SF1">
    <property type="entry name" value="GLUTAREDOXIN-LIKE PROTEIN NRDH"/>
    <property type="match status" value="1"/>
</dbReference>
<dbReference type="InterPro" id="IPR051548">
    <property type="entry name" value="Grx-like_ET"/>
</dbReference>
<dbReference type="Pfam" id="PF00462">
    <property type="entry name" value="Glutaredoxin"/>
    <property type="match status" value="1"/>
</dbReference>
<accession>A0ABR6XGN2</accession>
<evidence type="ECO:0000256" key="1">
    <source>
        <dbReference type="SAM" id="SignalP"/>
    </source>
</evidence>
<dbReference type="RefSeq" id="WP_190479410.1">
    <property type="nucleotide sequence ID" value="NZ_JACOFT010000003.1"/>
</dbReference>
<comment type="caution">
    <text evidence="4">The sequence shown here is derived from an EMBL/GenBank/DDBJ whole genome shotgun (WGS) entry which is preliminary data.</text>
</comment>
<dbReference type="EMBL" id="JACOFT010000003">
    <property type="protein sequence ID" value="MBC3811918.1"/>
    <property type="molecule type" value="Genomic_DNA"/>
</dbReference>
<sequence>MRTLIPLCIVGLLCCSLNGALTGTIYKSVTPDGRVVFSDQQPREGRLEKVMQFKDQPASDIPASTLSEIERLKKAGINPATDSALASKDLILYSASWCGYCKKAKSYLAGKGISYREVDIDTNYGKVAFAEVRGGRGVPLMLSGTKRMQGFSKEGYDAFFANRD</sequence>
<dbReference type="PROSITE" id="PS51354">
    <property type="entry name" value="GLUTAREDOXIN_2"/>
    <property type="match status" value="1"/>
</dbReference>
<evidence type="ECO:0000313" key="5">
    <source>
        <dbReference type="Proteomes" id="UP000637632"/>
    </source>
</evidence>
<name>A0ABR6XGN2_9BURK</name>
<dbReference type="PANTHER" id="PTHR34386">
    <property type="entry name" value="GLUTAREDOXIN"/>
    <property type="match status" value="1"/>
</dbReference>
<evidence type="ECO:0000259" key="3">
    <source>
        <dbReference type="Pfam" id="PF13511"/>
    </source>
</evidence>